<dbReference type="InterPro" id="IPR002110">
    <property type="entry name" value="Ankyrin_rpt"/>
</dbReference>
<evidence type="ECO:0000313" key="4">
    <source>
        <dbReference type="EMBL" id="CAF0837362.1"/>
    </source>
</evidence>
<dbReference type="PROSITE" id="PS50088">
    <property type="entry name" value="ANK_REPEAT"/>
    <property type="match status" value="2"/>
</dbReference>
<proteinExistence type="predicted"/>
<protein>
    <submittedName>
        <fullName evidence="4">Uncharacterized protein</fullName>
    </submittedName>
</protein>
<feature type="repeat" description="ANK" evidence="3">
    <location>
        <begin position="174"/>
        <end position="201"/>
    </location>
</feature>
<dbReference type="InterPro" id="IPR036770">
    <property type="entry name" value="Ankyrin_rpt-contain_sf"/>
</dbReference>
<feature type="repeat" description="ANK" evidence="3">
    <location>
        <begin position="203"/>
        <end position="235"/>
    </location>
</feature>
<dbReference type="InterPro" id="IPR050889">
    <property type="entry name" value="Dendritic_Spine_Reg/Scaffold"/>
</dbReference>
<dbReference type="SMART" id="SM00248">
    <property type="entry name" value="ANK"/>
    <property type="match status" value="6"/>
</dbReference>
<dbReference type="Gene3D" id="1.25.40.20">
    <property type="entry name" value="Ankyrin repeat-containing domain"/>
    <property type="match status" value="2"/>
</dbReference>
<dbReference type="PANTHER" id="PTHR24166">
    <property type="entry name" value="ROLLING PEBBLES, ISOFORM B"/>
    <property type="match status" value="1"/>
</dbReference>
<evidence type="ECO:0000256" key="2">
    <source>
        <dbReference type="ARBA" id="ARBA00023043"/>
    </source>
</evidence>
<dbReference type="PRINTS" id="PR01415">
    <property type="entry name" value="ANKYRIN"/>
</dbReference>
<reference evidence="4" key="1">
    <citation type="submission" date="2021-02" db="EMBL/GenBank/DDBJ databases">
        <authorList>
            <person name="Nowell W R."/>
        </authorList>
    </citation>
    <scope>NUCLEOTIDE SEQUENCE</scope>
</reference>
<evidence type="ECO:0000256" key="1">
    <source>
        <dbReference type="ARBA" id="ARBA00022737"/>
    </source>
</evidence>
<evidence type="ECO:0000313" key="5">
    <source>
        <dbReference type="Proteomes" id="UP000663864"/>
    </source>
</evidence>
<gene>
    <name evidence="4" type="ORF">ZHD862_LOCUS4194</name>
</gene>
<dbReference type="SUPFAM" id="SSF48403">
    <property type="entry name" value="Ankyrin repeat"/>
    <property type="match status" value="1"/>
</dbReference>
<dbReference type="EMBL" id="CAJNOT010000098">
    <property type="protein sequence ID" value="CAF0837362.1"/>
    <property type="molecule type" value="Genomic_DNA"/>
</dbReference>
<dbReference type="PANTHER" id="PTHR24166:SF48">
    <property type="entry name" value="PROTEIN VAPYRIN"/>
    <property type="match status" value="1"/>
</dbReference>
<keyword evidence="2 3" id="KW-0040">ANK repeat</keyword>
<dbReference type="Proteomes" id="UP000663864">
    <property type="component" value="Unassembled WGS sequence"/>
</dbReference>
<keyword evidence="1" id="KW-0677">Repeat</keyword>
<dbReference type="AlphaFoldDB" id="A0A813VH03"/>
<comment type="caution">
    <text evidence="4">The sequence shown here is derived from an EMBL/GenBank/DDBJ whole genome shotgun (WGS) entry which is preliminary data.</text>
</comment>
<organism evidence="4 5">
    <name type="scientific">Rotaria sordida</name>
    <dbReference type="NCBI Taxonomy" id="392033"/>
    <lineage>
        <taxon>Eukaryota</taxon>
        <taxon>Metazoa</taxon>
        <taxon>Spiralia</taxon>
        <taxon>Gnathifera</taxon>
        <taxon>Rotifera</taxon>
        <taxon>Eurotatoria</taxon>
        <taxon>Bdelloidea</taxon>
        <taxon>Philodinida</taxon>
        <taxon>Philodinidae</taxon>
        <taxon>Rotaria</taxon>
    </lineage>
</organism>
<dbReference type="PROSITE" id="PS50297">
    <property type="entry name" value="ANK_REP_REGION"/>
    <property type="match status" value="1"/>
</dbReference>
<dbReference type="Pfam" id="PF12796">
    <property type="entry name" value="Ank_2"/>
    <property type="match status" value="3"/>
</dbReference>
<evidence type="ECO:0000256" key="3">
    <source>
        <dbReference type="PROSITE-ProRule" id="PRU00023"/>
    </source>
</evidence>
<name>A0A813VH03_9BILA</name>
<accession>A0A813VH03</accession>
<sequence length="395" mass="45916">MMVTSIQNELRFESISLLVTSDERKHAQLRQNCCTKRRRVPGRAWKKQELTSSPRSFKRKTAINDNDANYLDAILTHIYVPYAKKTHWSNKHRPWTKRRYQHTTLTRAIEHGHSECIEVVLESIFHGFVYPTIVDHVCRTGRTALWYACRKGDLDLVRQLIEHSHAHIAKCGVLIVAAQNGHTNIVEYLLKKGCDPNRPAKNYNETALHAASRRNHLVIVNLLLKHGADPTILDYKERTALEYAIHKKHIEVAKALIYHQNGHFDKNHFGFTPLMVAAYFNKTPIVDIFFEILPRQQALEELALLACKYTIDGYASRRDQAYCYFEKFLMLHLITIVTYLIESKKVNDNELRIFYGLIRRTLRQNVTETTSYSLFNRFINDIKHGEDYNAVPSIG</sequence>